<proteinExistence type="predicted"/>
<evidence type="ECO:0000313" key="2">
    <source>
        <dbReference type="EMBL" id="AZI76000.1"/>
    </source>
</evidence>
<keyword evidence="1" id="KW-0175">Coiled coil</keyword>
<reference evidence="2 3" key="1">
    <citation type="journal article" date="2018" name="Environ. Microbiol.">
        <title>New archaeal viruses discovered by metagenomic analysis of viral communities in enrichment cultures.</title>
        <authorList>
            <person name="Liu Y."/>
            <person name="Brandt D."/>
            <person name="Ishino S."/>
            <person name="Ishino Y."/>
            <person name="Koonin E.V."/>
            <person name="Kalinowski J."/>
            <person name="Krupovic M."/>
            <person name="Prangishvili D."/>
        </authorList>
    </citation>
    <scope>NUCLEOTIDE SEQUENCE [LARGE SCALE GENOMIC DNA]</scope>
</reference>
<sequence>MSEPKQNPPDWFVYMQNEKYNKKLNILAKKFEQTQKELAELKSQLSKLNNIDTITNVLAQIAEKSKEIDVLAKEIEEVKAKTSHNHNWEYLDDKIKCKDCNYSVELPPQYKKLQTADDLFKYLFSPYKYNGKTYNSVLEVDEYFKRFIEQMKGLGFDVNIRDGEVRIRKKK</sequence>
<dbReference type="Proteomes" id="UP000272463">
    <property type="component" value="Segment"/>
</dbReference>
<protein>
    <submittedName>
        <fullName evidence="2">Uncharacterized protein</fullName>
    </submittedName>
</protein>
<gene>
    <name evidence="2" type="ORF">SPV2_gp01</name>
</gene>
<evidence type="ECO:0000256" key="1">
    <source>
        <dbReference type="SAM" id="Coils"/>
    </source>
</evidence>
<organism evidence="2 3">
    <name type="scientific">Sulfolobus polyhedral virus 2</name>
    <dbReference type="NCBI Taxonomy" id="2493125"/>
    <lineage>
        <taxon>Viruses</taxon>
        <taxon>Viruses incertae sedis</taxon>
        <taxon>Portogloboviridae</taxon>
        <taxon>Alphaportoglobovirus</taxon>
        <taxon>Alphaportoglobovirus umijigokuense</taxon>
    </lineage>
</organism>
<evidence type="ECO:0000313" key="3">
    <source>
        <dbReference type="Proteomes" id="UP000272463"/>
    </source>
</evidence>
<name>A0A3Q8Q454_9VIRU</name>
<feature type="coiled-coil region" evidence="1">
    <location>
        <begin position="17"/>
        <end position="81"/>
    </location>
</feature>
<accession>A0A3Q8Q454</accession>
<keyword evidence="3" id="KW-1185">Reference proteome</keyword>
<dbReference type="EMBL" id="MK064567">
    <property type="protein sequence ID" value="AZI76000.1"/>
    <property type="molecule type" value="Genomic_DNA"/>
</dbReference>